<evidence type="ECO:0000313" key="4">
    <source>
        <dbReference type="Proteomes" id="UP001043456"/>
    </source>
</evidence>
<comment type="caution">
    <text evidence="3">The sequence shown here is derived from an EMBL/GenBank/DDBJ whole genome shotgun (WGS) entry which is preliminary data.</text>
</comment>
<organism evidence="3 4">
    <name type="scientific">Aspergillus pseudoviridinutans</name>
    <dbReference type="NCBI Taxonomy" id="1517512"/>
    <lineage>
        <taxon>Eukaryota</taxon>
        <taxon>Fungi</taxon>
        <taxon>Dikarya</taxon>
        <taxon>Ascomycota</taxon>
        <taxon>Pezizomycotina</taxon>
        <taxon>Eurotiomycetes</taxon>
        <taxon>Eurotiomycetidae</taxon>
        <taxon>Eurotiales</taxon>
        <taxon>Aspergillaceae</taxon>
        <taxon>Aspergillus</taxon>
        <taxon>Aspergillus subgen. Fumigati</taxon>
    </lineage>
</organism>
<dbReference type="Proteomes" id="UP001043456">
    <property type="component" value="Unassembled WGS sequence"/>
</dbReference>
<dbReference type="SFLD" id="SFLDG01180">
    <property type="entry name" value="SUF1"/>
    <property type="match status" value="1"/>
</dbReference>
<dbReference type="SUPFAM" id="SSF47616">
    <property type="entry name" value="GST C-terminal domain-like"/>
    <property type="match status" value="1"/>
</dbReference>
<dbReference type="InterPro" id="IPR036282">
    <property type="entry name" value="Glutathione-S-Trfase_C_sf"/>
</dbReference>
<dbReference type="PANTHER" id="PTHR12289:SF41">
    <property type="entry name" value="FAILED AXON CONNECTIONS-RELATED"/>
    <property type="match status" value="1"/>
</dbReference>
<dbReference type="InterPro" id="IPR050931">
    <property type="entry name" value="Mito_Protein_Transport_Metaxin"/>
</dbReference>
<dbReference type="InterPro" id="IPR026928">
    <property type="entry name" value="FAX/IsoI-like"/>
</dbReference>
<evidence type="ECO:0000259" key="2">
    <source>
        <dbReference type="Pfam" id="PF17172"/>
    </source>
</evidence>
<feature type="domain" description="Thioredoxin-like fold" evidence="2">
    <location>
        <begin position="26"/>
        <end position="123"/>
    </location>
</feature>
<reference evidence="3 4" key="1">
    <citation type="submission" date="2018-10" db="EMBL/GenBank/DDBJ databases">
        <title>Pan-genome distribution and transcriptional activeness of fungal secondary metabolism genes in Aspergillus section Fumigati.</title>
        <authorList>
            <person name="Takahashi H."/>
            <person name="Umemura M."/>
            <person name="Ninomiya A."/>
            <person name="Kusuya Y."/>
            <person name="Urayama S."/>
            <person name="Shimizu M."/>
            <person name="Watanabe A."/>
            <person name="Kamei K."/>
            <person name="Yaguchi T."/>
            <person name="Hagiwara D."/>
        </authorList>
    </citation>
    <scope>NUCLEOTIDE SEQUENCE [LARGE SCALE GENOMIC DNA]</scope>
    <source>
        <strain evidence="3 4">IFM 55266</strain>
    </source>
</reference>
<dbReference type="SFLD" id="SFLDS00019">
    <property type="entry name" value="Glutathione_Transferase_(cytos"/>
    <property type="match status" value="1"/>
</dbReference>
<dbReference type="InterPro" id="IPR036249">
    <property type="entry name" value="Thioredoxin-like_sf"/>
</dbReference>
<dbReference type="GeneID" id="67008906"/>
<proteinExistence type="inferred from homology"/>
<evidence type="ECO:0000256" key="1">
    <source>
        <dbReference type="ARBA" id="ARBA00006475"/>
    </source>
</evidence>
<dbReference type="AlphaFoldDB" id="A0A9P3EWY1"/>
<name>A0A9P3EWY1_9EURO</name>
<protein>
    <recommendedName>
        <fullName evidence="2">Thioredoxin-like fold domain-containing protein</fullName>
    </recommendedName>
</protein>
<dbReference type="Pfam" id="PF17172">
    <property type="entry name" value="GST_N_4"/>
    <property type="match status" value="1"/>
</dbReference>
<dbReference type="OrthoDB" id="5809458at2759"/>
<comment type="similarity">
    <text evidence="1">Belongs to the FAX family.</text>
</comment>
<dbReference type="GO" id="GO:0005737">
    <property type="term" value="C:cytoplasm"/>
    <property type="evidence" value="ECO:0007669"/>
    <property type="project" value="TreeGrafter"/>
</dbReference>
<dbReference type="InterPro" id="IPR012336">
    <property type="entry name" value="Thioredoxin-like_fold"/>
</dbReference>
<gene>
    <name evidence="3" type="ORF">Asppvi_010296</name>
</gene>
<sequence>MAAKSSPIITIFRGFPENGCYTWSLFVTKLEARLRFANIPYRTEPGSFGKAPRGKVPYISLQDGEQPPQILPDSTLITKALIEKGFTEDLNQRLSPTERLHDLALKALLEDKLGPYQTYERWVLNFYAMRSKILAALPWPVQVVVGSMIYRKVTRNLQGQGIMAFTEDEIVAFRQEIWESLNAVVAEAQAKQSDRDGPFWVWGGEGPTEADAVLFAFIATVLVCDAAPASKAIIKGYPAVVNYARRIHDKYFPDYELWKK</sequence>
<dbReference type="InterPro" id="IPR040079">
    <property type="entry name" value="Glutathione_S-Trfase"/>
</dbReference>
<dbReference type="RefSeq" id="XP_043162077.1">
    <property type="nucleotide sequence ID" value="XM_043306142.1"/>
</dbReference>
<dbReference type="SUPFAM" id="SSF52833">
    <property type="entry name" value="Thioredoxin-like"/>
    <property type="match status" value="1"/>
</dbReference>
<evidence type="ECO:0000313" key="3">
    <source>
        <dbReference type="EMBL" id="GIJ91331.1"/>
    </source>
</evidence>
<accession>A0A9P3EWY1</accession>
<dbReference type="PANTHER" id="PTHR12289">
    <property type="entry name" value="METAXIN RELATED"/>
    <property type="match status" value="1"/>
</dbReference>
<dbReference type="EMBL" id="BHVY01000008">
    <property type="protein sequence ID" value="GIJ91331.1"/>
    <property type="molecule type" value="Genomic_DNA"/>
</dbReference>
<keyword evidence="4" id="KW-1185">Reference proteome</keyword>
<dbReference type="SFLD" id="SFLDG01200">
    <property type="entry name" value="SUF1.1"/>
    <property type="match status" value="1"/>
</dbReference>